<gene>
    <name evidence="3" type="ORF">GCM10007362_43940</name>
</gene>
<dbReference type="SUPFAM" id="SSF47413">
    <property type="entry name" value="lambda repressor-like DNA-binding domains"/>
    <property type="match status" value="1"/>
</dbReference>
<dbReference type="InterPro" id="IPR010982">
    <property type="entry name" value="Lambda_DNA-bd_dom_sf"/>
</dbReference>
<dbReference type="SMART" id="SM00530">
    <property type="entry name" value="HTH_XRE"/>
    <property type="match status" value="1"/>
</dbReference>
<dbReference type="CDD" id="cd00093">
    <property type="entry name" value="HTH_XRE"/>
    <property type="match status" value="1"/>
</dbReference>
<dbReference type="GO" id="GO:0003677">
    <property type="term" value="F:DNA binding"/>
    <property type="evidence" value="ECO:0007669"/>
    <property type="project" value="UniProtKB-KW"/>
</dbReference>
<organism evidence="3 4">
    <name type="scientific">Saccharibacillus endophyticus</name>
    <dbReference type="NCBI Taxonomy" id="2060666"/>
    <lineage>
        <taxon>Bacteria</taxon>
        <taxon>Bacillati</taxon>
        <taxon>Bacillota</taxon>
        <taxon>Bacilli</taxon>
        <taxon>Bacillales</taxon>
        <taxon>Paenibacillaceae</taxon>
        <taxon>Saccharibacillus</taxon>
    </lineage>
</organism>
<evidence type="ECO:0000256" key="1">
    <source>
        <dbReference type="SAM" id="MobiDB-lite"/>
    </source>
</evidence>
<sequence>MTKNRSSSALGEFIKSRRQRLQPEDSGIDPLPGRRRTPGLRREEVAYLANMSVTYYTWLEQGKDLNPSQEILLNIGRALKLGDSEQNYLFSLAESSLAPTHVADARTDIPLLQALTNQLAYPCFITNDSTDVLAWNRSAELLMADFGSASEQDRHVLDMVFLNPAFRERLLNWEPFARYTAAWVRTNFERNKHNPRYMERFERLSRDSEEFRRCWDLFEVKESHVYPMHFRLPDGRRLDFDIHSASHIDQDPSLVWSILVPAPGTDTEQQLKELLRQDAE</sequence>
<comment type="caution">
    <text evidence="3">The sequence shown here is derived from an EMBL/GenBank/DDBJ whole genome shotgun (WGS) entry which is preliminary data.</text>
</comment>
<dbReference type="Pfam" id="PF17765">
    <property type="entry name" value="MLTR_LBD"/>
    <property type="match status" value="1"/>
</dbReference>
<dbReference type="EMBL" id="BMDD01000006">
    <property type="protein sequence ID" value="GGH85760.1"/>
    <property type="molecule type" value="Genomic_DNA"/>
</dbReference>
<name>A0ABQ2A6P9_9BACL</name>
<accession>A0ABQ2A6P9</accession>
<evidence type="ECO:0000259" key="2">
    <source>
        <dbReference type="SMART" id="SM00530"/>
    </source>
</evidence>
<reference evidence="4" key="1">
    <citation type="journal article" date="2019" name="Int. J. Syst. Evol. Microbiol.">
        <title>The Global Catalogue of Microorganisms (GCM) 10K type strain sequencing project: providing services to taxonomists for standard genome sequencing and annotation.</title>
        <authorList>
            <consortium name="The Broad Institute Genomics Platform"/>
            <consortium name="The Broad Institute Genome Sequencing Center for Infectious Disease"/>
            <person name="Wu L."/>
            <person name="Ma J."/>
        </authorList>
    </citation>
    <scope>NUCLEOTIDE SEQUENCE [LARGE SCALE GENOMIC DNA]</scope>
    <source>
        <strain evidence="4">CCM 8702</strain>
    </source>
</reference>
<dbReference type="PANTHER" id="PTHR35010">
    <property type="entry name" value="BLL4672 PROTEIN-RELATED"/>
    <property type="match status" value="1"/>
</dbReference>
<feature type="domain" description="HTH cro/C1-type" evidence="2">
    <location>
        <begin position="13"/>
        <end position="86"/>
    </location>
</feature>
<dbReference type="InterPro" id="IPR041413">
    <property type="entry name" value="MLTR_LBD"/>
</dbReference>
<evidence type="ECO:0000313" key="4">
    <source>
        <dbReference type="Proteomes" id="UP000605427"/>
    </source>
</evidence>
<feature type="region of interest" description="Disordered" evidence="1">
    <location>
        <begin position="1"/>
        <end position="37"/>
    </location>
</feature>
<dbReference type="RefSeq" id="WP_172246747.1">
    <property type="nucleotide sequence ID" value="NZ_BMDD01000006.1"/>
</dbReference>
<protein>
    <submittedName>
        <fullName evidence="3">DNA-binding protein</fullName>
    </submittedName>
</protein>
<proteinExistence type="predicted"/>
<dbReference type="Pfam" id="PF13560">
    <property type="entry name" value="HTH_31"/>
    <property type="match status" value="1"/>
</dbReference>
<dbReference type="InterPro" id="IPR001387">
    <property type="entry name" value="Cro/C1-type_HTH"/>
</dbReference>
<dbReference type="Proteomes" id="UP000605427">
    <property type="component" value="Unassembled WGS sequence"/>
</dbReference>
<keyword evidence="3" id="KW-0238">DNA-binding</keyword>
<evidence type="ECO:0000313" key="3">
    <source>
        <dbReference type="EMBL" id="GGH85760.1"/>
    </source>
</evidence>
<keyword evidence="4" id="KW-1185">Reference proteome</keyword>
<dbReference type="Gene3D" id="3.30.450.180">
    <property type="match status" value="1"/>
</dbReference>
<dbReference type="Gene3D" id="1.10.260.40">
    <property type="entry name" value="lambda repressor-like DNA-binding domains"/>
    <property type="match status" value="1"/>
</dbReference>